<dbReference type="Pfam" id="PF00567">
    <property type="entry name" value="TUDOR"/>
    <property type="match status" value="1"/>
</dbReference>
<sequence>MSGERKGAGLITCEERSEIEENENVKLYIRRLDHSPKSTHIGFDDQLYVSHLENSRLIYLQSEWMSQRRMDMEQSIAEQWCCLPEVPDEWINMGTVCAVRITDCFYRASITKVLEASLELLLVDYGRHIAIDKYSSSLRALPHNELFSEPPLVGLYEAKSNTMLARSRANLECREVVSYQQHAISNLLDLHPNTDYVHRLHCPPQLIRGKLELAPLPSSAN</sequence>
<reference evidence="4" key="2">
    <citation type="submission" date="2019-09" db="UniProtKB">
        <authorList>
            <consortium name="WormBaseParasite"/>
        </authorList>
    </citation>
    <scope>IDENTIFICATION</scope>
</reference>
<evidence type="ECO:0000313" key="4">
    <source>
        <dbReference type="WBParaSite" id="HPBE_0001847401-mRNA-1"/>
    </source>
</evidence>
<proteinExistence type="predicted"/>
<dbReference type="WBParaSite" id="HPBE_0001847401-mRNA-1">
    <property type="protein sequence ID" value="HPBE_0001847401-mRNA-1"/>
    <property type="gene ID" value="HPBE_0001847401"/>
</dbReference>
<organism evidence="3 4">
    <name type="scientific">Heligmosomoides polygyrus</name>
    <name type="common">Parasitic roundworm</name>
    <dbReference type="NCBI Taxonomy" id="6339"/>
    <lineage>
        <taxon>Eukaryota</taxon>
        <taxon>Metazoa</taxon>
        <taxon>Ecdysozoa</taxon>
        <taxon>Nematoda</taxon>
        <taxon>Chromadorea</taxon>
        <taxon>Rhabditida</taxon>
        <taxon>Rhabditina</taxon>
        <taxon>Rhabditomorpha</taxon>
        <taxon>Strongyloidea</taxon>
        <taxon>Heligmosomidae</taxon>
        <taxon>Heligmosomoides</taxon>
    </lineage>
</organism>
<gene>
    <name evidence="2" type="ORF">HPBE_LOCUS18473</name>
</gene>
<feature type="domain" description="Tudor" evidence="1">
    <location>
        <begin position="44"/>
        <end position="151"/>
    </location>
</feature>
<dbReference type="OrthoDB" id="9989103at2759"/>
<evidence type="ECO:0000313" key="3">
    <source>
        <dbReference type="Proteomes" id="UP000050761"/>
    </source>
</evidence>
<protein>
    <submittedName>
        <fullName evidence="4">Tudor domain-containing protein</fullName>
    </submittedName>
</protein>
<accession>A0A3P8EWN1</accession>
<dbReference type="Proteomes" id="UP000050761">
    <property type="component" value="Unassembled WGS sequence"/>
</dbReference>
<name>A0A183G969_HELPZ</name>
<accession>A0A183G969</accession>
<dbReference type="AlphaFoldDB" id="A0A183G969"/>
<dbReference type="EMBL" id="UZAH01030706">
    <property type="protein sequence ID" value="VDP11716.1"/>
    <property type="molecule type" value="Genomic_DNA"/>
</dbReference>
<dbReference type="Gene3D" id="2.30.30.140">
    <property type="match status" value="1"/>
</dbReference>
<dbReference type="SUPFAM" id="SSF63748">
    <property type="entry name" value="Tudor/PWWP/MBT"/>
    <property type="match status" value="1"/>
</dbReference>
<dbReference type="InterPro" id="IPR002999">
    <property type="entry name" value="Tudor"/>
</dbReference>
<evidence type="ECO:0000313" key="2">
    <source>
        <dbReference type="EMBL" id="VDP11716.1"/>
    </source>
</evidence>
<evidence type="ECO:0000259" key="1">
    <source>
        <dbReference type="Pfam" id="PF00567"/>
    </source>
</evidence>
<reference evidence="2 3" key="1">
    <citation type="submission" date="2018-11" db="EMBL/GenBank/DDBJ databases">
        <authorList>
            <consortium name="Pathogen Informatics"/>
        </authorList>
    </citation>
    <scope>NUCLEOTIDE SEQUENCE [LARGE SCALE GENOMIC DNA]</scope>
</reference>
<keyword evidence="3" id="KW-1185">Reference proteome</keyword>